<dbReference type="PANTHER" id="PTHR43201:SF5">
    <property type="entry name" value="MEDIUM-CHAIN ACYL-COA LIGASE ACSF2, MITOCHONDRIAL"/>
    <property type="match status" value="1"/>
</dbReference>
<feature type="domain" description="AMP-dependent synthetase/ligase" evidence="3">
    <location>
        <begin position="18"/>
        <end position="391"/>
    </location>
</feature>
<proteinExistence type="inferred from homology"/>
<evidence type="ECO:0000259" key="3">
    <source>
        <dbReference type="Pfam" id="PF00501"/>
    </source>
</evidence>
<evidence type="ECO:0000259" key="4">
    <source>
        <dbReference type="Pfam" id="PF13193"/>
    </source>
</evidence>
<dbReference type="Proteomes" id="UP000541185">
    <property type="component" value="Unassembled WGS sequence"/>
</dbReference>
<evidence type="ECO:0000256" key="1">
    <source>
        <dbReference type="ARBA" id="ARBA00006432"/>
    </source>
</evidence>
<dbReference type="SUPFAM" id="SSF56801">
    <property type="entry name" value="Acetyl-CoA synthetase-like"/>
    <property type="match status" value="1"/>
</dbReference>
<evidence type="ECO:0000256" key="2">
    <source>
        <dbReference type="ARBA" id="ARBA00022598"/>
    </source>
</evidence>
<comment type="similarity">
    <text evidence="1">Belongs to the ATP-dependent AMP-binding enzyme family.</text>
</comment>
<dbReference type="GO" id="GO:0006631">
    <property type="term" value="P:fatty acid metabolic process"/>
    <property type="evidence" value="ECO:0007669"/>
    <property type="project" value="TreeGrafter"/>
</dbReference>
<dbReference type="AlphaFoldDB" id="A0A848H4X0"/>
<protein>
    <submittedName>
        <fullName evidence="5">ATP-dependent acyl-CoA ligase</fullName>
    </submittedName>
</protein>
<name>A0A848H4X0_9BURK</name>
<dbReference type="Gene3D" id="3.40.50.12780">
    <property type="entry name" value="N-terminal domain of ligase-like"/>
    <property type="match status" value="1"/>
</dbReference>
<dbReference type="EMBL" id="JABBFX010000001">
    <property type="protein sequence ID" value="NML44842.1"/>
    <property type="molecule type" value="Genomic_DNA"/>
</dbReference>
<sequence length="545" mass="59845">MNKLPGYDARTSTLDIVLRERAQQWGKKTFLTWMPDGSTLSYAQLDERTLRVGAGLAAAGLPRGAHVGVLMNNSPEQLLAILGPARSGFVSVPLNAAARGQLLGYFLDHADCAALIVDADLLPRFLEASAHAPRVRHVFVVPSRGEEPAPAALTQPEGVTLHAFDSLLAAPAAVPGEPPAFSDLAMLMFTSGTTGPSKAIMYTHAHFIYWGSDVAFHHEYTPDDIAYVFLPLFHGNALLGSTMGSLMAGAAIALAPRFSVSRFWAHVRASGATVFNGVGAVTNFLWKQPPSPADRDHRVKRCHLAPVPGFAREFEERFGMTIMSAFGLTDYCLGAAYNTQSRRDKLGSCGLPRAGIDLRIVDENDFDVPPGTPGEIVMRNNNPWGASLGYYKQPEATAASRRNLWFHTGDRGLVDADGYVWYTDRIKDAIRRRGENISAFEVEEVIRVHPAVADVAVYPVRAETSEDEVAASITLRPGADFSYESLMEHCNRNLAYFMVPRYVQTLDDMPRTLSQKVEKYKLRREAEADLSALWDRERAGIAVRR</sequence>
<organism evidence="5 6">
    <name type="scientific">Ramlibacter agri</name>
    <dbReference type="NCBI Taxonomy" id="2728837"/>
    <lineage>
        <taxon>Bacteria</taxon>
        <taxon>Pseudomonadati</taxon>
        <taxon>Pseudomonadota</taxon>
        <taxon>Betaproteobacteria</taxon>
        <taxon>Burkholderiales</taxon>
        <taxon>Comamonadaceae</taxon>
        <taxon>Ramlibacter</taxon>
    </lineage>
</organism>
<evidence type="ECO:0000313" key="5">
    <source>
        <dbReference type="EMBL" id="NML44842.1"/>
    </source>
</evidence>
<accession>A0A848H4X0</accession>
<dbReference type="PANTHER" id="PTHR43201">
    <property type="entry name" value="ACYL-COA SYNTHETASE"/>
    <property type="match status" value="1"/>
</dbReference>
<feature type="domain" description="AMP-binding enzyme C-terminal" evidence="4">
    <location>
        <begin position="441"/>
        <end position="516"/>
    </location>
</feature>
<gene>
    <name evidence="5" type="ORF">HHL11_13880</name>
</gene>
<keyword evidence="6" id="KW-1185">Reference proteome</keyword>
<dbReference type="InterPro" id="IPR045851">
    <property type="entry name" value="AMP-bd_C_sf"/>
</dbReference>
<evidence type="ECO:0000313" key="6">
    <source>
        <dbReference type="Proteomes" id="UP000541185"/>
    </source>
</evidence>
<dbReference type="InterPro" id="IPR025110">
    <property type="entry name" value="AMP-bd_C"/>
</dbReference>
<comment type="caution">
    <text evidence="5">The sequence shown here is derived from an EMBL/GenBank/DDBJ whole genome shotgun (WGS) entry which is preliminary data.</text>
</comment>
<reference evidence="5 6" key="1">
    <citation type="submission" date="2020-04" db="EMBL/GenBank/DDBJ databases">
        <title>Ramlibacter sp. G-1-2-2 isolated from soil.</title>
        <authorList>
            <person name="Dahal R.H."/>
        </authorList>
    </citation>
    <scope>NUCLEOTIDE SEQUENCE [LARGE SCALE GENOMIC DNA]</scope>
    <source>
        <strain evidence="5 6">G-1-2-2</strain>
    </source>
</reference>
<keyword evidence="2 5" id="KW-0436">Ligase</keyword>
<dbReference type="Gene3D" id="3.30.300.30">
    <property type="match status" value="1"/>
</dbReference>
<dbReference type="GO" id="GO:0031956">
    <property type="term" value="F:medium-chain fatty acid-CoA ligase activity"/>
    <property type="evidence" value="ECO:0007669"/>
    <property type="project" value="TreeGrafter"/>
</dbReference>
<dbReference type="InterPro" id="IPR020845">
    <property type="entry name" value="AMP-binding_CS"/>
</dbReference>
<dbReference type="RefSeq" id="WP_169418943.1">
    <property type="nucleotide sequence ID" value="NZ_JABBFX010000001.1"/>
</dbReference>
<dbReference type="InterPro" id="IPR000873">
    <property type="entry name" value="AMP-dep_synth/lig_dom"/>
</dbReference>
<dbReference type="PROSITE" id="PS00455">
    <property type="entry name" value="AMP_BINDING"/>
    <property type="match status" value="1"/>
</dbReference>
<dbReference type="Pfam" id="PF13193">
    <property type="entry name" value="AMP-binding_C"/>
    <property type="match status" value="1"/>
</dbReference>
<dbReference type="Pfam" id="PF00501">
    <property type="entry name" value="AMP-binding"/>
    <property type="match status" value="1"/>
</dbReference>
<dbReference type="InterPro" id="IPR042099">
    <property type="entry name" value="ANL_N_sf"/>
</dbReference>